<gene>
    <name evidence="4" type="ORF">LTR78_009115</name>
</gene>
<organism evidence="4 5">
    <name type="scientific">Recurvomyces mirabilis</name>
    <dbReference type="NCBI Taxonomy" id="574656"/>
    <lineage>
        <taxon>Eukaryota</taxon>
        <taxon>Fungi</taxon>
        <taxon>Dikarya</taxon>
        <taxon>Ascomycota</taxon>
        <taxon>Pezizomycotina</taxon>
        <taxon>Dothideomycetes</taxon>
        <taxon>Dothideomycetidae</taxon>
        <taxon>Mycosphaerellales</taxon>
        <taxon>Teratosphaeriaceae</taxon>
        <taxon>Recurvomyces</taxon>
    </lineage>
</organism>
<feature type="region of interest" description="Disordered" evidence="1">
    <location>
        <begin position="185"/>
        <end position="231"/>
    </location>
</feature>
<keyword evidence="3" id="KW-0732">Signal</keyword>
<comment type="caution">
    <text evidence="4">The sequence shown here is derived from an EMBL/GenBank/DDBJ whole genome shotgun (WGS) entry which is preliminary data.</text>
</comment>
<evidence type="ECO:0000256" key="2">
    <source>
        <dbReference type="SAM" id="Phobius"/>
    </source>
</evidence>
<dbReference type="Proteomes" id="UP001274830">
    <property type="component" value="Unassembled WGS sequence"/>
</dbReference>
<keyword evidence="2" id="KW-1133">Transmembrane helix</keyword>
<feature type="signal peptide" evidence="3">
    <location>
        <begin position="1"/>
        <end position="28"/>
    </location>
</feature>
<proteinExistence type="predicted"/>
<evidence type="ECO:0000313" key="4">
    <source>
        <dbReference type="EMBL" id="KAK3670998.1"/>
    </source>
</evidence>
<feature type="transmembrane region" description="Helical" evidence="2">
    <location>
        <begin position="59"/>
        <end position="80"/>
    </location>
</feature>
<sequence>MATKLRMPTLAFAALSICLNLAIIGCAGQTINFFVTEQKINVWLLPIWPNHFDTRELQALIGTSAAILVLNVVLAISLFVKKLPANVIVLATSILSVVCSLIAIIFPTIVNGQAPGRDTLQTWTCRWSSTSINRGQGPPSGFDTICHETRFAFYTTIPVFILQLLLLFLALYTLATARSSTRERGVVSDVEKSQSQHELGEVRNHSFDTKNSGSPQSRQEGVMGAKGVSFA</sequence>
<feature type="transmembrane region" description="Helical" evidence="2">
    <location>
        <begin position="151"/>
        <end position="174"/>
    </location>
</feature>
<protein>
    <submittedName>
        <fullName evidence="4">Uncharacterized protein</fullName>
    </submittedName>
</protein>
<accession>A0AAE0TSV2</accession>
<reference evidence="4" key="1">
    <citation type="submission" date="2023-07" db="EMBL/GenBank/DDBJ databases">
        <title>Black Yeasts Isolated from many extreme environments.</title>
        <authorList>
            <person name="Coleine C."/>
            <person name="Stajich J.E."/>
            <person name="Selbmann L."/>
        </authorList>
    </citation>
    <scope>NUCLEOTIDE SEQUENCE</scope>
    <source>
        <strain evidence="4">CCFEE 5485</strain>
    </source>
</reference>
<keyword evidence="2" id="KW-0812">Transmembrane</keyword>
<keyword evidence="2" id="KW-0472">Membrane</keyword>
<name>A0AAE0TSV2_9PEZI</name>
<feature type="compositionally biased region" description="Polar residues" evidence="1">
    <location>
        <begin position="209"/>
        <end position="219"/>
    </location>
</feature>
<evidence type="ECO:0000313" key="5">
    <source>
        <dbReference type="Proteomes" id="UP001274830"/>
    </source>
</evidence>
<keyword evidence="5" id="KW-1185">Reference proteome</keyword>
<dbReference type="PROSITE" id="PS51257">
    <property type="entry name" value="PROKAR_LIPOPROTEIN"/>
    <property type="match status" value="1"/>
</dbReference>
<dbReference type="AlphaFoldDB" id="A0AAE0TSV2"/>
<feature type="compositionally biased region" description="Basic and acidic residues" evidence="1">
    <location>
        <begin position="185"/>
        <end position="208"/>
    </location>
</feature>
<feature type="transmembrane region" description="Helical" evidence="2">
    <location>
        <begin position="87"/>
        <end position="110"/>
    </location>
</feature>
<evidence type="ECO:0000256" key="3">
    <source>
        <dbReference type="SAM" id="SignalP"/>
    </source>
</evidence>
<evidence type="ECO:0000256" key="1">
    <source>
        <dbReference type="SAM" id="MobiDB-lite"/>
    </source>
</evidence>
<dbReference type="EMBL" id="JAUTXT010000048">
    <property type="protein sequence ID" value="KAK3670998.1"/>
    <property type="molecule type" value="Genomic_DNA"/>
</dbReference>
<feature type="chain" id="PRO_5042052236" evidence="3">
    <location>
        <begin position="29"/>
        <end position="231"/>
    </location>
</feature>